<evidence type="ECO:0000313" key="4">
    <source>
        <dbReference type="Proteomes" id="UP000244930"/>
    </source>
</evidence>
<dbReference type="PANTHER" id="PTHR37951:SF1">
    <property type="entry name" value="TYPE VI SECRETION SYSTEM COMPONENT TSSA1"/>
    <property type="match status" value="1"/>
</dbReference>
<name>A0A2U8GKJ1_9RHOO</name>
<protein>
    <submittedName>
        <fullName evidence="3">Type VI secretion protein ImpA</fullName>
    </submittedName>
</protein>
<reference evidence="3 4" key="1">
    <citation type="submission" date="2017-06" db="EMBL/GenBank/DDBJ databases">
        <title>Azoarcus.</title>
        <authorList>
            <person name="Woo J.-H."/>
            <person name="Kim H.-S."/>
        </authorList>
    </citation>
    <scope>NUCLEOTIDE SEQUENCE [LARGE SCALE GENOMIC DNA]</scope>
    <source>
        <strain evidence="3 4">TSPY31</strain>
    </source>
</reference>
<dbReference type="RefSeq" id="WP_108947777.1">
    <property type="nucleotide sequence ID" value="NZ_CP022187.1"/>
</dbReference>
<accession>A0A2U8GKJ1</accession>
<dbReference type="KEGG" id="acom:CEW83_01560"/>
<dbReference type="AlphaFoldDB" id="A0A2U8GKJ1"/>
<proteinExistence type="predicted"/>
<feature type="region of interest" description="Disordered" evidence="1">
    <location>
        <begin position="253"/>
        <end position="289"/>
    </location>
</feature>
<keyword evidence="4" id="KW-1185">Reference proteome</keyword>
<feature type="domain" description="ImpA N-terminal" evidence="2">
    <location>
        <begin position="7"/>
        <end position="129"/>
    </location>
</feature>
<dbReference type="InterPro" id="IPR017740">
    <property type="entry name" value="TssA-like"/>
</dbReference>
<dbReference type="NCBIfam" id="TIGR03363">
    <property type="entry name" value="VI_chp_8"/>
    <property type="match status" value="1"/>
</dbReference>
<dbReference type="InterPro" id="IPR010657">
    <property type="entry name" value="ImpA_N"/>
</dbReference>
<gene>
    <name evidence="3" type="ORF">CEW83_01560</name>
</gene>
<evidence type="ECO:0000256" key="1">
    <source>
        <dbReference type="SAM" id="MobiDB-lite"/>
    </source>
</evidence>
<dbReference type="PANTHER" id="PTHR37951">
    <property type="entry name" value="CYTOPLASMIC PROTEIN-RELATED"/>
    <property type="match status" value="1"/>
</dbReference>
<organism evidence="3 4">
    <name type="scientific">Parazoarcus communis</name>
    <dbReference type="NCBI Taxonomy" id="41977"/>
    <lineage>
        <taxon>Bacteria</taxon>
        <taxon>Pseudomonadati</taxon>
        <taxon>Pseudomonadota</taxon>
        <taxon>Betaproteobacteria</taxon>
        <taxon>Rhodocyclales</taxon>
        <taxon>Zoogloeaceae</taxon>
        <taxon>Parazoarcus</taxon>
    </lineage>
</organism>
<dbReference type="Proteomes" id="UP000244930">
    <property type="component" value="Chromosome"/>
</dbReference>
<evidence type="ECO:0000259" key="2">
    <source>
        <dbReference type="Pfam" id="PF06812"/>
    </source>
</evidence>
<dbReference type="EMBL" id="CP022187">
    <property type="protein sequence ID" value="AWI74069.1"/>
    <property type="molecule type" value="Genomic_DNA"/>
</dbReference>
<dbReference type="Pfam" id="PF06812">
    <property type="entry name" value="ImpA_N"/>
    <property type="match status" value="1"/>
</dbReference>
<sequence>MELEILLRPLAGQSRCGQDMMFSPEFDSVQEARRFDDPSLNQGEWVTARKEADWPAVVSSCTQLLAVRTKDLRVAVWLVEGLAKTRGVAGLADGYSLLAQLCEVYWSDIHPLPDEGDQALRVGSLAWLLAQSVRMVAELPLTASGPEACTGIDLERVRAVSREIERTPAQAEAILRDAPLTPAAFDAARSETPAAFYRSSRDHAVRALDGLDALQRVIDGHLGAEGPSFEPAREALQTLIATLRRFALEAGDGEAAETGQAEAGGNGAAEGGAPLTPLTPASSVAGGSPIRNRTQALAQLREVASFFRHTEPHSPVAYLADKAAHWGEMSLLEWLRAVVSDDGTLCRVEELLGVREGGATTDGRG</sequence>
<evidence type="ECO:0000313" key="3">
    <source>
        <dbReference type="EMBL" id="AWI74069.1"/>
    </source>
</evidence>